<dbReference type="GO" id="GO:0016740">
    <property type="term" value="F:transferase activity"/>
    <property type="evidence" value="ECO:0007669"/>
    <property type="project" value="UniProtKB-KW"/>
</dbReference>
<evidence type="ECO:0000313" key="2">
    <source>
        <dbReference type="Proteomes" id="UP001596915"/>
    </source>
</evidence>
<accession>A0ABW2WMR7</accession>
<dbReference type="InterPro" id="IPR014942">
    <property type="entry name" value="AbiEii"/>
</dbReference>
<organism evidence="1 2">
    <name type="scientific">Streptomyces sanglieri</name>
    <dbReference type="NCBI Taxonomy" id="193460"/>
    <lineage>
        <taxon>Bacteria</taxon>
        <taxon>Bacillati</taxon>
        <taxon>Actinomycetota</taxon>
        <taxon>Actinomycetes</taxon>
        <taxon>Kitasatosporales</taxon>
        <taxon>Streptomycetaceae</taxon>
        <taxon>Streptomyces</taxon>
    </lineage>
</organism>
<keyword evidence="2" id="KW-1185">Reference proteome</keyword>
<comment type="caution">
    <text evidence="1">The sequence shown here is derived from an EMBL/GenBank/DDBJ whole genome shotgun (WGS) entry which is preliminary data.</text>
</comment>
<dbReference type="Proteomes" id="UP001596915">
    <property type="component" value="Unassembled WGS sequence"/>
</dbReference>
<dbReference type="EMBL" id="JBHTGL010000008">
    <property type="protein sequence ID" value="MFD0622747.1"/>
    <property type="molecule type" value="Genomic_DNA"/>
</dbReference>
<dbReference type="Pfam" id="PF08843">
    <property type="entry name" value="AbiEii"/>
    <property type="match status" value="1"/>
</dbReference>
<protein>
    <submittedName>
        <fullName evidence="1">Nucleotidyl transferase AbiEii/AbiGii toxin family protein</fullName>
    </submittedName>
</protein>
<proteinExistence type="predicted"/>
<name>A0ABW2WMR7_9ACTN</name>
<sequence>MTSPADGSASWRRLWAGTPHVPHVPLDEETRRNSELPGTLLPAPAGMDHPLIFEPALKQFANAYRAGEPLFGDGREDVGRAWHRARRTVLDTVLASVAGGPWGGHLVLRGSVLMATWFGEAARDPGDLDFLFVPRDWAMDDPRSAGLFETIARDAAEAAAAARGSVRIDAAGLVTEDIWTYDRVPGRRMLLPWTADGVPGGTVQLDVVFNETLPSPAILTELQPLGDGPGCRVQAVSPELSLAWKLLWLVTDAYPQGKDLYDAVLLAERTPPGYELVREAFVLGGTEGLRPPGAWWLNEFGVRTGWEHFTAEHPWVSKSAASYCRRLARALAPLLEAAERPDGANVTDATDRADAVDAVDAAYGIDEVDSEVSGQYRLWARWLEPLVRSTLTAAPEDPAAALGFLAEGGHDGLTAAVVVVREIAGPLHLGLADALAGVLSHEGSWRYWREHPEACERALDELR</sequence>
<reference evidence="2" key="1">
    <citation type="journal article" date="2019" name="Int. J. Syst. Evol. Microbiol.">
        <title>The Global Catalogue of Microorganisms (GCM) 10K type strain sequencing project: providing services to taxonomists for standard genome sequencing and annotation.</title>
        <authorList>
            <consortium name="The Broad Institute Genomics Platform"/>
            <consortium name="The Broad Institute Genome Sequencing Center for Infectious Disease"/>
            <person name="Wu L."/>
            <person name="Ma J."/>
        </authorList>
    </citation>
    <scope>NUCLEOTIDE SEQUENCE [LARGE SCALE GENOMIC DNA]</scope>
    <source>
        <strain evidence="2">JCM 12607</strain>
    </source>
</reference>
<gene>
    <name evidence="1" type="ORF">ACFQ2K_07800</name>
</gene>
<evidence type="ECO:0000313" key="1">
    <source>
        <dbReference type="EMBL" id="MFD0622747.1"/>
    </source>
</evidence>
<keyword evidence="1" id="KW-0808">Transferase</keyword>